<dbReference type="CDD" id="cd00037">
    <property type="entry name" value="CLECT"/>
    <property type="match status" value="1"/>
</dbReference>
<dbReference type="Proteomes" id="UP000683360">
    <property type="component" value="Unassembled WGS sequence"/>
</dbReference>
<dbReference type="InterPro" id="IPR001304">
    <property type="entry name" value="C-type_lectin-like"/>
</dbReference>
<name>A0A8S3QJX5_MYTED</name>
<dbReference type="InterPro" id="IPR016186">
    <property type="entry name" value="C-type_lectin-like/link_sf"/>
</dbReference>
<dbReference type="Pfam" id="PF00059">
    <property type="entry name" value="Lectin_C"/>
    <property type="match status" value="1"/>
</dbReference>
<feature type="transmembrane region" description="Helical" evidence="1">
    <location>
        <begin position="181"/>
        <end position="206"/>
    </location>
</feature>
<evidence type="ECO:0000256" key="1">
    <source>
        <dbReference type="SAM" id="Phobius"/>
    </source>
</evidence>
<keyword evidence="4" id="KW-1185">Reference proteome</keyword>
<dbReference type="SUPFAM" id="SSF56436">
    <property type="entry name" value="C-type lectin-like"/>
    <property type="match status" value="1"/>
</dbReference>
<keyword evidence="1" id="KW-0472">Membrane</keyword>
<organism evidence="3 4">
    <name type="scientific">Mytilus edulis</name>
    <name type="common">Blue mussel</name>
    <dbReference type="NCBI Taxonomy" id="6550"/>
    <lineage>
        <taxon>Eukaryota</taxon>
        <taxon>Metazoa</taxon>
        <taxon>Spiralia</taxon>
        <taxon>Lophotrochozoa</taxon>
        <taxon>Mollusca</taxon>
        <taxon>Bivalvia</taxon>
        <taxon>Autobranchia</taxon>
        <taxon>Pteriomorphia</taxon>
        <taxon>Mytilida</taxon>
        <taxon>Mytiloidea</taxon>
        <taxon>Mytilidae</taxon>
        <taxon>Mytilinae</taxon>
        <taxon>Mytilus</taxon>
    </lineage>
</organism>
<dbReference type="Gene3D" id="3.10.100.10">
    <property type="entry name" value="Mannose-Binding Protein A, subunit A"/>
    <property type="match status" value="1"/>
</dbReference>
<keyword evidence="1" id="KW-0812">Transmembrane</keyword>
<feature type="domain" description="C-type lectin" evidence="2">
    <location>
        <begin position="1"/>
        <end position="109"/>
    </location>
</feature>
<dbReference type="EMBL" id="CAJPWZ010000501">
    <property type="protein sequence ID" value="CAG2194955.1"/>
    <property type="molecule type" value="Genomic_DNA"/>
</dbReference>
<dbReference type="PROSITE" id="PS50041">
    <property type="entry name" value="C_TYPE_LECTIN_2"/>
    <property type="match status" value="1"/>
</dbReference>
<evidence type="ECO:0000259" key="2">
    <source>
        <dbReference type="PROSITE" id="PS50041"/>
    </source>
</evidence>
<gene>
    <name evidence="3" type="ORF">MEDL_9972</name>
</gene>
<dbReference type="OrthoDB" id="6126934at2759"/>
<dbReference type="AlphaFoldDB" id="A0A8S3QJX5"/>
<keyword evidence="1" id="KW-1133">Transmembrane helix</keyword>
<comment type="caution">
    <text evidence="3">The sequence shown here is derived from an EMBL/GenBank/DDBJ whole genome shotgun (WGS) entry which is preliminary data.</text>
</comment>
<evidence type="ECO:0000313" key="4">
    <source>
        <dbReference type="Proteomes" id="UP000683360"/>
    </source>
</evidence>
<accession>A0A8S3QJX5</accession>
<reference evidence="3" key="1">
    <citation type="submission" date="2021-03" db="EMBL/GenBank/DDBJ databases">
        <authorList>
            <person name="Bekaert M."/>
        </authorList>
    </citation>
    <scope>NUCLEOTIDE SEQUENCE</scope>
</reference>
<evidence type="ECO:0000313" key="3">
    <source>
        <dbReference type="EMBL" id="CAG2194955.1"/>
    </source>
</evidence>
<proteinExistence type="predicted"/>
<protein>
    <recommendedName>
        <fullName evidence="2">C-type lectin domain-containing protein</fullName>
    </recommendedName>
</protein>
<sequence>MTWNDAKKSCEANGMELATYKSYSELSNIYSSEYYWIGTSWVSNLQQFQWVDGSLWSINNAIFPYKRVSEPDNLEAYDGSSTPYQNCIYFVFTKIATKECSNKYQSLCQTIPIVIEDTTTYSMTTNSSLAKSCKCTCNIAEVRNTSSNTQTFSSFKVQVKTTSAYRRSLVSVPDDRVSSAIIGYFGVFIICLVLAVPVLFDVLTILMRN</sequence>
<dbReference type="InterPro" id="IPR016187">
    <property type="entry name" value="CTDL_fold"/>
</dbReference>